<dbReference type="RefSeq" id="WP_284718554.1">
    <property type="nucleotide sequence ID" value="NZ_CP120365.1"/>
</dbReference>
<organism evidence="1 2">
    <name type="scientific">Sinorhizobium kummerowiae</name>
    <dbReference type="NCBI Taxonomy" id="158892"/>
    <lineage>
        <taxon>Bacteria</taxon>
        <taxon>Pseudomonadati</taxon>
        <taxon>Pseudomonadota</taxon>
        <taxon>Alphaproteobacteria</taxon>
        <taxon>Hyphomicrobiales</taxon>
        <taxon>Rhizobiaceae</taxon>
        <taxon>Sinorhizobium/Ensifer group</taxon>
        <taxon>Sinorhizobium</taxon>
    </lineage>
</organism>
<name>A0ABY8T771_9HYPH</name>
<dbReference type="Proteomes" id="UP001233264">
    <property type="component" value="Chromosome"/>
</dbReference>
<reference evidence="1 2" key="1">
    <citation type="submission" date="2023-03" db="EMBL/GenBank/DDBJ databases">
        <authorList>
            <person name="Menendez E."/>
            <person name="Kaur S."/>
            <person name="Flores-Felix J.D."/>
            <person name="diCenzo G.C."/>
            <person name="Peix A."/>
            <person name="Velazquez E."/>
        </authorList>
    </citation>
    <scope>NUCLEOTIDE SEQUENCE [LARGE SCALE GENOMIC DNA]</scope>
    <source>
        <strain evidence="1 2">CCBAU 71714</strain>
    </source>
</reference>
<dbReference type="EMBL" id="CP120365">
    <property type="protein sequence ID" value="WHS93129.1"/>
    <property type="molecule type" value="Genomic_DNA"/>
</dbReference>
<protein>
    <submittedName>
        <fullName evidence="1">Uncharacterized protein</fullName>
    </submittedName>
</protein>
<evidence type="ECO:0000313" key="2">
    <source>
        <dbReference type="Proteomes" id="UP001233264"/>
    </source>
</evidence>
<evidence type="ECO:0000313" key="1">
    <source>
        <dbReference type="EMBL" id="WHS93129.1"/>
    </source>
</evidence>
<sequence length="87" mass="9612">MNRLSAFPALLSMTPAGFDAFRQHSPAFEASGEQLICNEKANSRPMSRIFNCTATHSDRRMPLIINALISELVGKEARPAARQLTHT</sequence>
<gene>
    <name evidence="1" type="ORF">PZL22_004235</name>
</gene>
<proteinExistence type="predicted"/>
<accession>A0ABY8T771</accession>
<keyword evidence="2" id="KW-1185">Reference proteome</keyword>